<comment type="caution">
    <text evidence="3">The sequence shown here is derived from an EMBL/GenBank/DDBJ whole genome shotgun (WGS) entry which is preliminary data.</text>
</comment>
<gene>
    <name evidence="3" type="ORF">HMN09_01200600</name>
</gene>
<name>A0A8H6S5E8_MYCCL</name>
<dbReference type="Pfam" id="PF14308">
    <property type="entry name" value="DnaJ-X"/>
    <property type="match status" value="1"/>
</dbReference>
<evidence type="ECO:0000313" key="3">
    <source>
        <dbReference type="EMBL" id="KAF7293224.1"/>
    </source>
</evidence>
<feature type="domain" description="DNAJ-containing protein X-domain" evidence="2">
    <location>
        <begin position="383"/>
        <end position="480"/>
    </location>
</feature>
<evidence type="ECO:0000259" key="2">
    <source>
        <dbReference type="Pfam" id="PF14308"/>
    </source>
</evidence>
<protein>
    <submittedName>
        <fullName evidence="3">J domain-containing protein</fullName>
    </submittedName>
</protein>
<reference evidence="3" key="1">
    <citation type="submission" date="2020-05" db="EMBL/GenBank/DDBJ databases">
        <title>Mycena genomes resolve the evolution of fungal bioluminescence.</title>
        <authorList>
            <person name="Tsai I.J."/>
        </authorList>
    </citation>
    <scope>NUCLEOTIDE SEQUENCE</scope>
    <source>
        <strain evidence="3">110903Hualien_Pintung</strain>
    </source>
</reference>
<evidence type="ECO:0000313" key="4">
    <source>
        <dbReference type="Proteomes" id="UP000613580"/>
    </source>
</evidence>
<accession>A0A8H6S5E8</accession>
<dbReference type="Proteomes" id="UP000613580">
    <property type="component" value="Unassembled WGS sequence"/>
</dbReference>
<dbReference type="AlphaFoldDB" id="A0A8H6S5E8"/>
<proteinExistence type="predicted"/>
<dbReference type="EMBL" id="JACAZE010000021">
    <property type="protein sequence ID" value="KAF7293224.1"/>
    <property type="molecule type" value="Genomic_DNA"/>
</dbReference>
<keyword evidence="4" id="KW-1185">Reference proteome</keyword>
<dbReference type="OrthoDB" id="552049at2759"/>
<feature type="region of interest" description="Disordered" evidence="1">
    <location>
        <begin position="476"/>
        <end position="513"/>
    </location>
</feature>
<feature type="compositionally biased region" description="Basic and acidic residues" evidence="1">
    <location>
        <begin position="488"/>
        <end position="506"/>
    </location>
</feature>
<evidence type="ECO:0000256" key="1">
    <source>
        <dbReference type="SAM" id="MobiDB-lite"/>
    </source>
</evidence>
<dbReference type="PANTHER" id="PTHR44924">
    <property type="entry name" value="DNAJ SUBFAMILY A MEMBER 2"/>
    <property type="match status" value="1"/>
</dbReference>
<dbReference type="PANTHER" id="PTHR44924:SF1">
    <property type="entry name" value="DNAJ SUBFAMILY A MEMBER 2"/>
    <property type="match status" value="1"/>
</dbReference>
<organism evidence="3 4">
    <name type="scientific">Mycena chlorophos</name>
    <name type="common">Agaric fungus</name>
    <name type="synonym">Agaricus chlorophos</name>
    <dbReference type="NCBI Taxonomy" id="658473"/>
    <lineage>
        <taxon>Eukaryota</taxon>
        <taxon>Fungi</taxon>
        <taxon>Dikarya</taxon>
        <taxon>Basidiomycota</taxon>
        <taxon>Agaricomycotina</taxon>
        <taxon>Agaricomycetes</taxon>
        <taxon>Agaricomycetidae</taxon>
        <taxon>Agaricales</taxon>
        <taxon>Marasmiineae</taxon>
        <taxon>Mycenaceae</taxon>
        <taxon>Mycena</taxon>
    </lineage>
</organism>
<sequence>MSFAPASIHAILDWLSLKMQRQQAQTNQHLTFCANLVSQVGRPNAMIRRQTMLSTSAPSYLTHSHASTSTLSHRARGFATTDHLTNSLGSHTRFMTDSPLPASLTDPPNVDTLSPSHYRYLTQFPSLAHPLVLKTLGQCILGATELGTRETSSFFSWFPAQAWRRKRVNARPAFSRLLPSCYDPAAPSPNPLPIPVNPDCASRPPDIQSRASVLAANARNGISSCFHHQTPVRLRLRLAHAASGRALSPPNSFLFRDPDRGTLQPAFEEREALWSGNKCVECEHGAERGARVVESLLLDSREVVSGPCPLNIFVPLIEVAAAAVTAINVKLSWLSPSSHRPTTHFLDSPRAEFAPASLQASMPTSGTYPAPFKAMHLSSAPFVSTIRSAVELKSVFDQIQAAERAGNLSPEEKRKLEEQAAEKGLQALFKGAKLEIESVLRETCDRILEDSTVPRDKTILRAAALQILGEAYSNVSKDGQASIGDDSDYVRVETKQSRTPNKRDSRVPPTSPR</sequence>
<dbReference type="InterPro" id="IPR026894">
    <property type="entry name" value="DnaJ_X"/>
</dbReference>